<gene>
    <name evidence="2" type="ORF">MEUPH1_LOCUS22389</name>
</gene>
<evidence type="ECO:0000256" key="1">
    <source>
        <dbReference type="SAM" id="MobiDB-lite"/>
    </source>
</evidence>
<feature type="region of interest" description="Disordered" evidence="1">
    <location>
        <begin position="95"/>
        <end position="133"/>
    </location>
</feature>
<keyword evidence="3" id="KW-1185">Reference proteome</keyword>
<reference evidence="2 3" key="1">
    <citation type="submission" date="2023-01" db="EMBL/GenBank/DDBJ databases">
        <authorList>
            <person name="Whitehead M."/>
        </authorList>
    </citation>
    <scope>NUCLEOTIDE SEQUENCE [LARGE SCALE GENOMIC DNA]</scope>
</reference>
<sequence length="133" mass="15278">MIDLAANTRRFGSDSPGPIVCNVKRTHRRIVIVIEHKNALPDPGRTLRRRKDNHFEVFKFKFELFEAYDYPATVRARERGCGPASLLCARYNTQRSTSRADQNKKQQFTLNTNNTNGRSTPYGYGITVTEDVR</sequence>
<comment type="caution">
    <text evidence="2">The sequence shown here is derived from an EMBL/GenBank/DDBJ whole genome shotgun (WGS) entry which is preliminary data.</text>
</comment>
<organism evidence="2 3">
    <name type="scientific">Macrosiphum euphorbiae</name>
    <name type="common">potato aphid</name>
    <dbReference type="NCBI Taxonomy" id="13131"/>
    <lineage>
        <taxon>Eukaryota</taxon>
        <taxon>Metazoa</taxon>
        <taxon>Ecdysozoa</taxon>
        <taxon>Arthropoda</taxon>
        <taxon>Hexapoda</taxon>
        <taxon>Insecta</taxon>
        <taxon>Pterygota</taxon>
        <taxon>Neoptera</taxon>
        <taxon>Paraneoptera</taxon>
        <taxon>Hemiptera</taxon>
        <taxon>Sternorrhyncha</taxon>
        <taxon>Aphidomorpha</taxon>
        <taxon>Aphidoidea</taxon>
        <taxon>Aphididae</taxon>
        <taxon>Macrosiphini</taxon>
        <taxon>Macrosiphum</taxon>
    </lineage>
</organism>
<accession>A0AAV0XIP5</accession>
<dbReference type="AlphaFoldDB" id="A0AAV0XIP5"/>
<evidence type="ECO:0000313" key="2">
    <source>
        <dbReference type="EMBL" id="CAI6367981.1"/>
    </source>
</evidence>
<dbReference type="Proteomes" id="UP001160148">
    <property type="component" value="Unassembled WGS sequence"/>
</dbReference>
<dbReference type="EMBL" id="CARXXK010000005">
    <property type="protein sequence ID" value="CAI6367981.1"/>
    <property type="molecule type" value="Genomic_DNA"/>
</dbReference>
<evidence type="ECO:0000313" key="3">
    <source>
        <dbReference type="Proteomes" id="UP001160148"/>
    </source>
</evidence>
<name>A0AAV0XIP5_9HEMI</name>
<proteinExistence type="predicted"/>
<feature type="compositionally biased region" description="Polar residues" evidence="1">
    <location>
        <begin position="95"/>
        <end position="119"/>
    </location>
</feature>
<protein>
    <submittedName>
        <fullName evidence="2">Uncharacterized protein</fullName>
    </submittedName>
</protein>